<comment type="caution">
    <text evidence="1">The sequence shown here is derived from an EMBL/GenBank/DDBJ whole genome shotgun (WGS) entry which is preliminary data.</text>
</comment>
<evidence type="ECO:0000313" key="2">
    <source>
        <dbReference type="Proteomes" id="UP000176498"/>
    </source>
</evidence>
<proteinExistence type="predicted"/>
<protein>
    <submittedName>
        <fullName evidence="1">Uncharacterized protein</fullName>
    </submittedName>
</protein>
<organism evidence="1 2">
    <name type="scientific">Candidatus Buchananbacteria bacterium RBG_13_36_9</name>
    <dbReference type="NCBI Taxonomy" id="1797530"/>
    <lineage>
        <taxon>Bacteria</taxon>
        <taxon>Candidatus Buchananiibacteriota</taxon>
    </lineage>
</organism>
<gene>
    <name evidence="1" type="ORF">A2Y82_04775</name>
</gene>
<name>A0A1G1XR61_9BACT</name>
<reference evidence="1 2" key="1">
    <citation type="journal article" date="2016" name="Nat. Commun.">
        <title>Thousands of microbial genomes shed light on interconnected biogeochemical processes in an aquifer system.</title>
        <authorList>
            <person name="Anantharaman K."/>
            <person name="Brown C.T."/>
            <person name="Hug L.A."/>
            <person name="Sharon I."/>
            <person name="Castelle C.J."/>
            <person name="Probst A.J."/>
            <person name="Thomas B.C."/>
            <person name="Singh A."/>
            <person name="Wilkins M.J."/>
            <person name="Karaoz U."/>
            <person name="Brodie E.L."/>
            <person name="Williams K.H."/>
            <person name="Hubbard S.S."/>
            <person name="Banfield J.F."/>
        </authorList>
    </citation>
    <scope>NUCLEOTIDE SEQUENCE [LARGE SCALE GENOMIC DNA]</scope>
</reference>
<dbReference type="AlphaFoldDB" id="A0A1G1XR61"/>
<evidence type="ECO:0000313" key="1">
    <source>
        <dbReference type="EMBL" id="OGY42424.1"/>
    </source>
</evidence>
<dbReference type="Proteomes" id="UP000176498">
    <property type="component" value="Unassembled WGS sequence"/>
</dbReference>
<accession>A0A1G1XR61</accession>
<sequence>MDPQNDENLNEDDFRSLADNDFGVEEIEEETTELMEAHDIDQDTAERAREIMDEWGVDDEDVAVEMAEEGI</sequence>
<dbReference type="EMBL" id="MHHZ01000004">
    <property type="protein sequence ID" value="OGY42424.1"/>
    <property type="molecule type" value="Genomic_DNA"/>
</dbReference>